<evidence type="ECO:0000313" key="2">
    <source>
        <dbReference type="EMBL" id="HHE04771.1"/>
    </source>
</evidence>
<comment type="caution">
    <text evidence="2">The sequence shown here is derived from an EMBL/GenBank/DDBJ whole genome shotgun (WGS) entry which is preliminary data.</text>
</comment>
<name>A0A7C5HFR5_UNCW3</name>
<dbReference type="Pfam" id="PF13531">
    <property type="entry name" value="SBP_bac_11"/>
    <property type="match status" value="1"/>
</dbReference>
<dbReference type="PANTHER" id="PTHR30632:SF16">
    <property type="entry name" value="MOLYBDATE_TUNGSTATE-BINDING PROTEIN WTPA"/>
    <property type="match status" value="1"/>
</dbReference>
<sequence length="195" mass="22145">YKILRKKNVVWGYADPKLDPCGYRALMVIQLAEVYYKTPGLYAQLISNFSNTNIRPKSVELISLLKSGNMDYAWEYRSVALQHDLKFIILSDEINLGNYKYDSYYGKAFVDVPGKKPGATLRIRGKSITYGITLIKDAPNKGDAIFFLSYLLDPKRGLKILRNSGQPTFIQARVPTDSMKNLLPDRIKSLVVVKN</sequence>
<feature type="non-terminal residue" evidence="2">
    <location>
        <position position="1"/>
    </location>
</feature>
<dbReference type="AlphaFoldDB" id="A0A7C5HFR5"/>
<protein>
    <submittedName>
        <fullName evidence="2">Tungstate ABC transporter substrate-binding protein WtpA</fullName>
    </submittedName>
</protein>
<evidence type="ECO:0000256" key="1">
    <source>
        <dbReference type="ARBA" id="ARBA00009438"/>
    </source>
</evidence>
<comment type="similarity">
    <text evidence="1">Belongs to the bacterial solute-binding protein 1 family. WtpA subfamily.</text>
</comment>
<dbReference type="GO" id="GO:0015689">
    <property type="term" value="P:molybdate ion transport"/>
    <property type="evidence" value="ECO:0007669"/>
    <property type="project" value="TreeGrafter"/>
</dbReference>
<dbReference type="SUPFAM" id="SSF53850">
    <property type="entry name" value="Periplasmic binding protein-like II"/>
    <property type="match status" value="1"/>
</dbReference>
<dbReference type="GO" id="GO:0030973">
    <property type="term" value="F:molybdate ion binding"/>
    <property type="evidence" value="ECO:0007669"/>
    <property type="project" value="TreeGrafter"/>
</dbReference>
<proteinExistence type="inferred from homology"/>
<gene>
    <name evidence="2" type="ORF">ENL19_01755</name>
</gene>
<accession>A0A7C5HFR5</accession>
<dbReference type="EMBL" id="DRTB01000128">
    <property type="protein sequence ID" value="HHE04771.1"/>
    <property type="molecule type" value="Genomic_DNA"/>
</dbReference>
<dbReference type="CDD" id="cd13540">
    <property type="entry name" value="PBP2_ModA_WtpA"/>
    <property type="match status" value="1"/>
</dbReference>
<reference evidence="2" key="1">
    <citation type="journal article" date="2020" name="mSystems">
        <title>Genome- and Community-Level Interaction Insights into Carbon Utilization and Element Cycling Functions of Hydrothermarchaeota in Hydrothermal Sediment.</title>
        <authorList>
            <person name="Zhou Z."/>
            <person name="Liu Y."/>
            <person name="Xu W."/>
            <person name="Pan J."/>
            <person name="Luo Z.H."/>
            <person name="Li M."/>
        </authorList>
    </citation>
    <scope>NUCLEOTIDE SEQUENCE [LARGE SCALE GENOMIC DNA]</scope>
    <source>
        <strain evidence="2">HyVt-74</strain>
    </source>
</reference>
<organism evidence="2">
    <name type="scientific">candidate division WOR-3 bacterium</name>
    <dbReference type="NCBI Taxonomy" id="2052148"/>
    <lineage>
        <taxon>Bacteria</taxon>
        <taxon>Bacteria division WOR-3</taxon>
    </lineage>
</organism>
<dbReference type="InterPro" id="IPR050682">
    <property type="entry name" value="ModA/WtpA"/>
</dbReference>
<dbReference type="Gene3D" id="3.40.190.10">
    <property type="entry name" value="Periplasmic binding protein-like II"/>
    <property type="match status" value="2"/>
</dbReference>
<dbReference type="PANTHER" id="PTHR30632">
    <property type="entry name" value="MOLYBDATE-BINDING PERIPLASMIC PROTEIN"/>
    <property type="match status" value="1"/>
</dbReference>
<dbReference type="Proteomes" id="UP000886110">
    <property type="component" value="Unassembled WGS sequence"/>
</dbReference>